<dbReference type="InterPro" id="IPR048289">
    <property type="entry name" value="RRM2_NsCP33-like"/>
</dbReference>
<name>A0ABX5JI15_9BACT</name>
<dbReference type="EMBL" id="MUXF01000005">
    <property type="protein sequence ID" value="PUE67027.1"/>
    <property type="molecule type" value="Genomic_DNA"/>
</dbReference>
<evidence type="ECO:0000256" key="1">
    <source>
        <dbReference type="ARBA" id="ARBA00022884"/>
    </source>
</evidence>
<dbReference type="SUPFAM" id="SSF54928">
    <property type="entry name" value="RNA-binding domain, RBD"/>
    <property type="match status" value="1"/>
</dbReference>
<feature type="domain" description="RRM" evidence="2">
    <location>
        <begin position="11"/>
        <end position="89"/>
    </location>
</feature>
<dbReference type="Proteomes" id="UP000251311">
    <property type="component" value="Unassembled WGS sequence"/>
</dbReference>
<keyword evidence="1" id="KW-0694">RNA-binding</keyword>
<gene>
    <name evidence="3" type="ORF">B0175_03980</name>
</gene>
<evidence type="ECO:0000259" key="2">
    <source>
        <dbReference type="PROSITE" id="PS50102"/>
    </source>
</evidence>
<dbReference type="InterPro" id="IPR052462">
    <property type="entry name" value="SLIRP/GR-RBP-like"/>
</dbReference>
<protein>
    <submittedName>
        <fullName evidence="3">RNA-binding protein</fullName>
    </submittedName>
</protein>
<dbReference type="SMART" id="SM00360">
    <property type="entry name" value="RRM"/>
    <property type="match status" value="1"/>
</dbReference>
<proteinExistence type="predicted"/>
<organism evidence="3 4">
    <name type="scientific">Arcobacter lacus</name>
    <dbReference type="NCBI Taxonomy" id="1912876"/>
    <lineage>
        <taxon>Bacteria</taxon>
        <taxon>Pseudomonadati</taxon>
        <taxon>Campylobacterota</taxon>
        <taxon>Epsilonproteobacteria</taxon>
        <taxon>Campylobacterales</taxon>
        <taxon>Arcobacteraceae</taxon>
        <taxon>Arcobacter</taxon>
    </lineage>
</organism>
<dbReference type="InterPro" id="IPR000504">
    <property type="entry name" value="RRM_dom"/>
</dbReference>
<dbReference type="Gene3D" id="3.30.70.330">
    <property type="match status" value="1"/>
</dbReference>
<dbReference type="InterPro" id="IPR035979">
    <property type="entry name" value="RBD_domain_sf"/>
</dbReference>
<evidence type="ECO:0000313" key="3">
    <source>
        <dbReference type="EMBL" id="PUE67027.1"/>
    </source>
</evidence>
<reference evidence="3 4" key="1">
    <citation type="submission" date="2017-02" db="EMBL/GenBank/DDBJ databases">
        <title>Arcobacter lacus sp. nov., a new species isolated from reclaimed water.</title>
        <authorList>
            <person name="Figueras M.J."/>
            <person name="Perez-Cataluna A."/>
            <person name="Salas-Masso N."/>
        </authorList>
    </citation>
    <scope>NUCLEOTIDE SEQUENCE [LARGE SCALE GENOMIC DNA]</scope>
    <source>
        <strain evidence="3 4">RW43-9</strain>
    </source>
</reference>
<accession>A0ABX5JI15</accession>
<sequence length="98" mass="11176">MSKLLKRTIEMNIYVGNLSYRMNDKELETVFAKFGEVKSAKVIMDKETGRSKGFAFVEMADAKAGKDAIEALNGNDCEGRTLRVNEAKPREERPRRQF</sequence>
<dbReference type="CDD" id="cd21608">
    <property type="entry name" value="RRM2_NsCP33_like"/>
    <property type="match status" value="1"/>
</dbReference>
<keyword evidence="4" id="KW-1185">Reference proteome</keyword>
<dbReference type="InterPro" id="IPR012677">
    <property type="entry name" value="Nucleotide-bd_a/b_plait_sf"/>
</dbReference>
<dbReference type="Pfam" id="PF00076">
    <property type="entry name" value="RRM_1"/>
    <property type="match status" value="1"/>
</dbReference>
<evidence type="ECO:0000313" key="4">
    <source>
        <dbReference type="Proteomes" id="UP000251311"/>
    </source>
</evidence>
<dbReference type="PROSITE" id="PS50102">
    <property type="entry name" value="RRM"/>
    <property type="match status" value="1"/>
</dbReference>
<comment type="caution">
    <text evidence="3">The sequence shown here is derived from an EMBL/GenBank/DDBJ whole genome shotgun (WGS) entry which is preliminary data.</text>
</comment>
<dbReference type="PANTHER" id="PTHR48027">
    <property type="entry name" value="HETEROGENEOUS NUCLEAR RIBONUCLEOPROTEIN 87F-RELATED"/>
    <property type="match status" value="1"/>
</dbReference>